<dbReference type="Pfam" id="PF00356">
    <property type="entry name" value="LacI"/>
    <property type="match status" value="1"/>
</dbReference>
<dbReference type="EMBL" id="ASXJ01000120">
    <property type="protein sequence ID" value="ERM01919.1"/>
    <property type="molecule type" value="Genomic_DNA"/>
</dbReference>
<dbReference type="CDD" id="cd01392">
    <property type="entry name" value="HTH_LacI"/>
    <property type="match status" value="1"/>
</dbReference>
<dbReference type="SUPFAM" id="SSF47413">
    <property type="entry name" value="lambda repressor-like DNA-binding domains"/>
    <property type="match status" value="1"/>
</dbReference>
<dbReference type="Gene3D" id="3.40.50.2300">
    <property type="match status" value="2"/>
</dbReference>
<dbReference type="GO" id="GO:0003700">
    <property type="term" value="F:DNA-binding transcription factor activity"/>
    <property type="evidence" value="ECO:0007669"/>
    <property type="project" value="TreeGrafter"/>
</dbReference>
<evidence type="ECO:0000313" key="5">
    <source>
        <dbReference type="EMBL" id="ERM01919.1"/>
    </source>
</evidence>
<dbReference type="InterPro" id="IPR028082">
    <property type="entry name" value="Peripla_BP_I"/>
</dbReference>
<keyword evidence="2" id="KW-0238">DNA-binding</keyword>
<dbReference type="AlphaFoldDB" id="U4VB94"/>
<evidence type="ECO:0000313" key="6">
    <source>
        <dbReference type="Proteomes" id="UP000016842"/>
    </source>
</evidence>
<dbReference type="Gene3D" id="1.10.260.40">
    <property type="entry name" value="lambda repressor-like DNA-binding domains"/>
    <property type="match status" value="1"/>
</dbReference>
<reference evidence="5 6" key="1">
    <citation type="journal article" date="2014" name="FEMS Microbiol. Lett.">
        <title>Genome sequencing analysis reveals virulence-related gene content of Ochrobactrum intermedium strain 229E, a urease-positive strain isolated from the human gastric niche.</title>
        <authorList>
            <person name="Kulkarni G.J."/>
            <person name="Shetty S."/>
            <person name="Dharne M.S."/>
            <person name="Shouche Y.S."/>
        </authorList>
    </citation>
    <scope>NUCLEOTIDE SEQUENCE [LARGE SCALE GENOMIC DNA]</scope>
    <source>
        <strain evidence="5 6">229E</strain>
    </source>
</reference>
<evidence type="ECO:0000256" key="2">
    <source>
        <dbReference type="ARBA" id="ARBA00023125"/>
    </source>
</evidence>
<protein>
    <submittedName>
        <fullName evidence="5">Alanine racemase</fullName>
    </submittedName>
</protein>
<dbReference type="PANTHER" id="PTHR30146:SF109">
    <property type="entry name" value="HTH-TYPE TRANSCRIPTIONAL REGULATOR GALS"/>
    <property type="match status" value="1"/>
</dbReference>
<dbReference type="InterPro" id="IPR000843">
    <property type="entry name" value="HTH_LacI"/>
</dbReference>
<comment type="caution">
    <text evidence="5">The sequence shown here is derived from an EMBL/GenBank/DDBJ whole genome shotgun (WGS) entry which is preliminary data.</text>
</comment>
<evidence type="ECO:0000256" key="1">
    <source>
        <dbReference type="ARBA" id="ARBA00023015"/>
    </source>
</evidence>
<sequence length="369" mass="40198">MSERRADKTTIADVARLAGVSTATAGRVLGGYGYTSEEIRDKVKKSADMLGYRPPNLLARSLITGRSKTIGVVAGDMQSPFYASILRGISDVVRARGFGLIVTNSDESIDRELEAVDLLREKQADGIIIAPCDILKAQHLHDVVASGCPVVQIDRRVKGLKADSVTVNGRQAAHAAVTQMILDGHSRIGVLAELEHGRYKNLNAFLHDRQHKKIDISSLYPSWQRLLGYIEAHEEAGIAFDPSLVGQVGSYSIDIARQHAIALLTRETPPPSALFTTDGLMSAGAMLAISELDISIPQQLSVVCFDDLDWMSFFTPPKLTAIRQPLLEVGEAAARLVLERLDSADRAQQDIVLHAEWQPPRCSLARHPG</sequence>
<dbReference type="GO" id="GO:0000976">
    <property type="term" value="F:transcription cis-regulatory region binding"/>
    <property type="evidence" value="ECO:0007669"/>
    <property type="project" value="TreeGrafter"/>
</dbReference>
<dbReference type="Pfam" id="PF13377">
    <property type="entry name" value="Peripla_BP_3"/>
    <property type="match status" value="1"/>
</dbReference>
<dbReference type="SMART" id="SM00354">
    <property type="entry name" value="HTH_LACI"/>
    <property type="match status" value="1"/>
</dbReference>
<keyword evidence="1" id="KW-0805">Transcription regulation</keyword>
<dbReference type="PANTHER" id="PTHR30146">
    <property type="entry name" value="LACI-RELATED TRANSCRIPTIONAL REPRESSOR"/>
    <property type="match status" value="1"/>
</dbReference>
<accession>U4VB94</accession>
<feature type="domain" description="HTH lacI-type" evidence="4">
    <location>
        <begin position="9"/>
        <end position="64"/>
    </location>
</feature>
<keyword evidence="3" id="KW-0804">Transcription</keyword>
<dbReference type="CDD" id="cd06267">
    <property type="entry name" value="PBP1_LacI_sugar_binding-like"/>
    <property type="match status" value="1"/>
</dbReference>
<dbReference type="InterPro" id="IPR046335">
    <property type="entry name" value="LacI/GalR-like_sensor"/>
</dbReference>
<evidence type="ECO:0000259" key="4">
    <source>
        <dbReference type="PROSITE" id="PS50932"/>
    </source>
</evidence>
<proteinExistence type="predicted"/>
<dbReference type="Proteomes" id="UP000016842">
    <property type="component" value="Unassembled WGS sequence"/>
</dbReference>
<organism evidence="5 6">
    <name type="scientific">Brucella intermedia 229E</name>
    <dbReference type="NCBI Taxonomy" id="1337887"/>
    <lineage>
        <taxon>Bacteria</taxon>
        <taxon>Pseudomonadati</taxon>
        <taxon>Pseudomonadota</taxon>
        <taxon>Alphaproteobacteria</taxon>
        <taxon>Hyphomicrobiales</taxon>
        <taxon>Brucellaceae</taxon>
        <taxon>Brucella/Ochrobactrum group</taxon>
        <taxon>Brucella</taxon>
    </lineage>
</organism>
<dbReference type="PROSITE" id="PS00356">
    <property type="entry name" value="HTH_LACI_1"/>
    <property type="match status" value="1"/>
</dbReference>
<dbReference type="SUPFAM" id="SSF53822">
    <property type="entry name" value="Periplasmic binding protein-like I"/>
    <property type="match status" value="1"/>
</dbReference>
<evidence type="ECO:0000256" key="3">
    <source>
        <dbReference type="ARBA" id="ARBA00023163"/>
    </source>
</evidence>
<dbReference type="PROSITE" id="PS50932">
    <property type="entry name" value="HTH_LACI_2"/>
    <property type="match status" value="1"/>
</dbReference>
<gene>
    <name evidence="5" type="ORF">Q644_02595</name>
</gene>
<dbReference type="InterPro" id="IPR010982">
    <property type="entry name" value="Lambda_DNA-bd_dom_sf"/>
</dbReference>
<name>U4VB94_9HYPH</name>
<dbReference type="PATRIC" id="fig|1337887.3.peg.2384"/>